<gene>
    <name evidence="3" type="ORF">ARC20_16845</name>
</gene>
<protein>
    <recommendedName>
        <fullName evidence="5">Iron dicitrate transport regulator FecR</fullName>
    </recommendedName>
</protein>
<dbReference type="InterPro" id="IPR006860">
    <property type="entry name" value="FecR"/>
</dbReference>
<comment type="caution">
    <text evidence="3">The sequence shown here is derived from an EMBL/GenBank/DDBJ whole genome shotgun (WGS) entry which is preliminary data.</text>
</comment>
<dbReference type="STRING" id="676599.ARC20_16845"/>
<proteinExistence type="predicted"/>
<keyword evidence="4" id="KW-1185">Reference proteome</keyword>
<reference evidence="3 4" key="1">
    <citation type="submission" date="2015-10" db="EMBL/GenBank/DDBJ databases">
        <title>Genome sequencing and analysis of members of genus Stenotrophomonas.</title>
        <authorList>
            <person name="Patil P.P."/>
            <person name="Midha S."/>
            <person name="Patil P.B."/>
        </authorList>
    </citation>
    <scope>NUCLEOTIDE SEQUENCE [LARGE SCALE GENOMIC DNA]</scope>
    <source>
        <strain evidence="3 4">JCM 16536</strain>
    </source>
</reference>
<dbReference type="EMBL" id="LLXU01000137">
    <property type="protein sequence ID" value="KRG37345.1"/>
    <property type="molecule type" value="Genomic_DNA"/>
</dbReference>
<dbReference type="Pfam" id="PF16220">
    <property type="entry name" value="DUF4880"/>
    <property type="match status" value="1"/>
</dbReference>
<dbReference type="AlphaFoldDB" id="A0A0R0A7R4"/>
<dbReference type="InterPro" id="IPR012373">
    <property type="entry name" value="Ferrdict_sens_TM"/>
</dbReference>
<dbReference type="PIRSF" id="PIRSF018266">
    <property type="entry name" value="FecR"/>
    <property type="match status" value="1"/>
</dbReference>
<dbReference type="Proteomes" id="UP000051802">
    <property type="component" value="Unassembled WGS sequence"/>
</dbReference>
<name>A0A0R0A7R4_9GAMM</name>
<dbReference type="Pfam" id="PF04773">
    <property type="entry name" value="FecR"/>
    <property type="match status" value="1"/>
</dbReference>
<evidence type="ECO:0000259" key="1">
    <source>
        <dbReference type="Pfam" id="PF04773"/>
    </source>
</evidence>
<accession>A0A0R0A7R4</accession>
<evidence type="ECO:0000313" key="4">
    <source>
        <dbReference type="Proteomes" id="UP000051802"/>
    </source>
</evidence>
<dbReference type="RefSeq" id="WP_057649381.1">
    <property type="nucleotide sequence ID" value="NZ_LLXU01000137.1"/>
</dbReference>
<dbReference type="GO" id="GO:0016989">
    <property type="term" value="F:sigma factor antagonist activity"/>
    <property type="evidence" value="ECO:0007669"/>
    <property type="project" value="TreeGrafter"/>
</dbReference>
<dbReference type="Gene3D" id="2.60.120.1440">
    <property type="match status" value="1"/>
</dbReference>
<evidence type="ECO:0000313" key="3">
    <source>
        <dbReference type="EMBL" id="KRG37345.1"/>
    </source>
</evidence>
<dbReference type="PANTHER" id="PTHR30273">
    <property type="entry name" value="PERIPLASMIC SIGNAL SENSOR AND SIGMA FACTOR ACTIVATOR FECR-RELATED"/>
    <property type="match status" value="1"/>
</dbReference>
<evidence type="ECO:0000259" key="2">
    <source>
        <dbReference type="Pfam" id="PF16220"/>
    </source>
</evidence>
<dbReference type="OrthoDB" id="9771237at2"/>
<evidence type="ECO:0008006" key="5">
    <source>
        <dbReference type="Google" id="ProtNLM"/>
    </source>
</evidence>
<organism evidence="3 4">
    <name type="scientific">Stenotrophomonas panacihumi</name>
    <dbReference type="NCBI Taxonomy" id="676599"/>
    <lineage>
        <taxon>Bacteria</taxon>
        <taxon>Pseudomonadati</taxon>
        <taxon>Pseudomonadota</taxon>
        <taxon>Gammaproteobacteria</taxon>
        <taxon>Lysobacterales</taxon>
        <taxon>Lysobacteraceae</taxon>
        <taxon>Stenotrophomonas</taxon>
    </lineage>
</organism>
<dbReference type="PANTHER" id="PTHR30273:SF2">
    <property type="entry name" value="PROTEIN FECR"/>
    <property type="match status" value="1"/>
</dbReference>
<sequence length="346" mass="37766">MSPQPRRPDPLITQAAAEWHALHRQGELSPSQQARFMEWLLATPDHLREYLAIGRVASELGAALRALPSEAPAPLATPPRHDNVVALPVRHAPPRPARGNAVPRPWTRLATAAALVLALGTGAQLAWPRTAHYVTAHGAPRTLTLPDGTVAHLNAQSALSTRYTLFGRKVVLEQGQASFVVAAERRPFTVRAAGLQVRDIGTTFDVSLLREQARIGVVEGRVQVSADDDNGRVLADLRAGQSARIDYHDHDVRVASEDAEAITGWWRQRIVFRDEPLRDVADQFNRLNTMRVTVDEAAGALRLTGNLAAGDVDSLQAFLQQQPGLRTTLAHDGIQVRANTQAPTRR</sequence>
<feature type="domain" description="FecR N-terminal" evidence="2">
    <location>
        <begin position="14"/>
        <end position="53"/>
    </location>
</feature>
<feature type="domain" description="FecR protein" evidence="1">
    <location>
        <begin position="133"/>
        <end position="223"/>
    </location>
</feature>
<dbReference type="InterPro" id="IPR032623">
    <property type="entry name" value="FecR_N"/>
</dbReference>